<evidence type="ECO:0000313" key="3">
    <source>
        <dbReference type="Proteomes" id="UP001207918"/>
    </source>
</evidence>
<reference evidence="2 3" key="1">
    <citation type="submission" date="2021-03" db="EMBL/GenBank/DDBJ databases">
        <title>Aliifodinibius sp. nov., a new bacterium isolated from saline soil.</title>
        <authorList>
            <person name="Galisteo C."/>
            <person name="De La Haba R."/>
            <person name="Sanchez-Porro C."/>
            <person name="Ventosa A."/>
        </authorList>
    </citation>
    <scope>NUCLEOTIDE SEQUENCE [LARGE SCALE GENOMIC DNA]</scope>
    <source>
        <strain evidence="2 3">1BSP15-2V2</strain>
    </source>
</reference>
<keyword evidence="3" id="KW-1185">Reference proteome</keyword>
<feature type="transmembrane region" description="Helical" evidence="1">
    <location>
        <begin position="6"/>
        <end position="28"/>
    </location>
</feature>
<keyword evidence="1" id="KW-0472">Membrane</keyword>
<sequence>MRLDPKYFNTFLAVVAVIAALAIIYLTINTQQDKRRAFNKQMMQQDLLQTVGWKRVGQPDSLRISSFDSSFVLLQFWSNWSDTSAEEHQKLSTLKEEAGSKLAIFSAIVGLQKEEATTYIEEHNYPFHYVAGSRQFSSFQVPGLPAYLLFQPGGKVRFVSLGSLEKTHLDSLKTMIHRGSK</sequence>
<protein>
    <submittedName>
        <fullName evidence="2">Uncharacterized protein</fullName>
    </submittedName>
</protein>
<evidence type="ECO:0000313" key="2">
    <source>
        <dbReference type="EMBL" id="MCW9707155.1"/>
    </source>
</evidence>
<dbReference type="EMBL" id="JAGGJA010000006">
    <property type="protein sequence ID" value="MCW9707155.1"/>
    <property type="molecule type" value="Genomic_DNA"/>
</dbReference>
<dbReference type="InterPro" id="IPR036249">
    <property type="entry name" value="Thioredoxin-like_sf"/>
</dbReference>
<comment type="caution">
    <text evidence="2">The sequence shown here is derived from an EMBL/GenBank/DDBJ whole genome shotgun (WGS) entry which is preliminary data.</text>
</comment>
<accession>A0ABT3PMR6</accession>
<keyword evidence="1" id="KW-1133">Transmembrane helix</keyword>
<evidence type="ECO:0000256" key="1">
    <source>
        <dbReference type="SAM" id="Phobius"/>
    </source>
</evidence>
<dbReference type="SUPFAM" id="SSF52833">
    <property type="entry name" value="Thioredoxin-like"/>
    <property type="match status" value="1"/>
</dbReference>
<organism evidence="2 3">
    <name type="scientific">Fodinibius salsisoli</name>
    <dbReference type="NCBI Taxonomy" id="2820877"/>
    <lineage>
        <taxon>Bacteria</taxon>
        <taxon>Pseudomonadati</taxon>
        <taxon>Balneolota</taxon>
        <taxon>Balneolia</taxon>
        <taxon>Balneolales</taxon>
        <taxon>Balneolaceae</taxon>
        <taxon>Fodinibius</taxon>
    </lineage>
</organism>
<gene>
    <name evidence="2" type="ORF">J6I44_09830</name>
</gene>
<proteinExistence type="predicted"/>
<name>A0ABT3PMR6_9BACT</name>
<keyword evidence="1" id="KW-0812">Transmembrane</keyword>
<dbReference type="RefSeq" id="WP_265765914.1">
    <property type="nucleotide sequence ID" value="NZ_JAGGJA010000006.1"/>
</dbReference>
<dbReference type="Proteomes" id="UP001207918">
    <property type="component" value="Unassembled WGS sequence"/>
</dbReference>
<dbReference type="Gene3D" id="3.40.30.10">
    <property type="entry name" value="Glutaredoxin"/>
    <property type="match status" value="1"/>
</dbReference>